<dbReference type="PROSITE" id="PS52016">
    <property type="entry name" value="TONB_DEPENDENT_REC_3"/>
    <property type="match status" value="1"/>
</dbReference>
<evidence type="ECO:0000256" key="3">
    <source>
        <dbReference type="ARBA" id="ARBA00022452"/>
    </source>
</evidence>
<dbReference type="InterPro" id="IPR012910">
    <property type="entry name" value="Plug_dom"/>
</dbReference>
<dbReference type="Pfam" id="PF00593">
    <property type="entry name" value="TonB_dep_Rec_b-barrel"/>
    <property type="match status" value="1"/>
</dbReference>
<keyword evidence="7 8" id="KW-0998">Cell outer membrane</keyword>
<organism evidence="13 14">
    <name type="scientific">Caulobacter vibrioides OR37</name>
    <dbReference type="NCBI Taxonomy" id="1292034"/>
    <lineage>
        <taxon>Bacteria</taxon>
        <taxon>Pseudomonadati</taxon>
        <taxon>Pseudomonadota</taxon>
        <taxon>Alphaproteobacteria</taxon>
        <taxon>Caulobacterales</taxon>
        <taxon>Caulobacteraceae</taxon>
        <taxon>Caulobacter</taxon>
    </lineage>
</organism>
<feature type="chain" id="PRO_5004348922" description="Outer membrane cobalamin receptor protein" evidence="10">
    <location>
        <begin position="32"/>
        <end position="1020"/>
    </location>
</feature>
<dbReference type="SUPFAM" id="SSF56935">
    <property type="entry name" value="Porins"/>
    <property type="match status" value="1"/>
</dbReference>
<dbReference type="InterPro" id="IPR039426">
    <property type="entry name" value="TonB-dep_rcpt-like"/>
</dbReference>
<evidence type="ECO:0000256" key="8">
    <source>
        <dbReference type="PROSITE-ProRule" id="PRU01360"/>
    </source>
</evidence>
<evidence type="ECO:0000256" key="7">
    <source>
        <dbReference type="ARBA" id="ARBA00023237"/>
    </source>
</evidence>
<dbReference type="STRING" id="1292034.OR37_02071"/>
<dbReference type="RefSeq" id="WP_004619263.1">
    <property type="nucleotide sequence ID" value="NZ_APMP01000010.1"/>
</dbReference>
<keyword evidence="2 8" id="KW-0813">Transport</keyword>
<keyword evidence="3 8" id="KW-1134">Transmembrane beta strand</keyword>
<evidence type="ECO:0000256" key="2">
    <source>
        <dbReference type="ARBA" id="ARBA00022448"/>
    </source>
</evidence>
<evidence type="ECO:0000256" key="1">
    <source>
        <dbReference type="ARBA" id="ARBA00004571"/>
    </source>
</evidence>
<evidence type="ECO:0000259" key="11">
    <source>
        <dbReference type="Pfam" id="PF00593"/>
    </source>
</evidence>
<keyword evidence="6 8" id="KW-0472">Membrane</keyword>
<dbReference type="Gene3D" id="2.170.130.10">
    <property type="entry name" value="TonB-dependent receptor, plug domain"/>
    <property type="match status" value="1"/>
</dbReference>
<evidence type="ECO:0000256" key="10">
    <source>
        <dbReference type="SAM" id="SignalP"/>
    </source>
</evidence>
<dbReference type="Proteomes" id="UP000013063">
    <property type="component" value="Unassembled WGS sequence"/>
</dbReference>
<feature type="domain" description="TonB-dependent receptor-like beta-barrel" evidence="11">
    <location>
        <begin position="426"/>
        <end position="983"/>
    </location>
</feature>
<evidence type="ECO:0000256" key="5">
    <source>
        <dbReference type="ARBA" id="ARBA00023077"/>
    </source>
</evidence>
<dbReference type="Pfam" id="PF07715">
    <property type="entry name" value="Plug"/>
    <property type="match status" value="1"/>
</dbReference>
<evidence type="ECO:0000256" key="4">
    <source>
        <dbReference type="ARBA" id="ARBA00022692"/>
    </source>
</evidence>
<comment type="similarity">
    <text evidence="8 9">Belongs to the TonB-dependent receptor family.</text>
</comment>
<dbReference type="EMBL" id="APMP01000010">
    <property type="protein sequence ID" value="ENZ82027.1"/>
    <property type="molecule type" value="Genomic_DNA"/>
</dbReference>
<feature type="domain" description="TonB-dependent receptor plug" evidence="12">
    <location>
        <begin position="62"/>
        <end position="172"/>
    </location>
</feature>
<dbReference type="Gene3D" id="2.40.170.20">
    <property type="entry name" value="TonB-dependent receptor, beta-barrel domain"/>
    <property type="match status" value="1"/>
</dbReference>
<dbReference type="AlphaFoldDB" id="R0ELP9"/>
<sequence length="1020" mass="106560" precursor="true">MRTNHKRRVFMGCETAIALATAFIVPALAQAQTTGSTPAAADTAVAEVVVTGSRLAARGFRAPTPVTVIGSEEIGLSGTQNVETLLNDTPQFLGSQNNGPTANTVPGGTATLNLRGFGAQRNLVLVNGRRFTITGPDQTTDINTVPAALIKRVETVTGGSSAVYGSDAITGVVNFIMKDDFEGVELTGEARQDTHTKTKTYTADLTFGTNFADHRGNVVVALNYLDRGGYSRADRGGWAMPTLADGCVTAASYSATRAGTPLAIPAGQTCLSAGGRPGLIFGGSGTIPNGRFVPVGSPSSPGLTAALAAAGLSGLGSRGFTFDDAGKAARPATTPGDDYDLAPANYIVIPQRRWLANMAAHYDFNAHVTGYAEANYSNNRVSMQLAPSGFSGNFLVNVNNPYLTPQLQDVLRQLDQLEVGTVRATNGTSSLTTTAGDGLAILNVNRRVPEIGARTNTTDRSAFRTALGVRGDLGSVSESYLRNLKYDAYYTYTRTTDTSTSGGAISLSKVQAGLLSVNGAPPVLNIFGANLSPQAAASIAVASTNYTESSQQVLAASLAGELFDTWAGPIDFSAGAEYRKASARFVPDSFLASGDVSGFNAAKSTQGSESVKEVYGEVRVPVLKDSPLGERASVNGAFRYSDYDLSGVGGVWTYSVGGEYAPISDITLRGQFQHAIRAPNVGELFGGNTISGPSAVDPCSSRQPTAQQTAAVRAVCVATGVPAASVFTLSVQPNTFISQVSGGNPNVGPEKSNTTTFGVVLQPRFVPGLAMSVDYFKINLDGAIAPLGGGISNTLSLCYNTIQDASSVFCKAITRDPLTGQIAAPGYVTTTNGNTGGLKTSGVDFDANYRFNLAWGPFGGSRFDIGSNFTYTDEFTATPVQALPATKNYCIGAFGPTCGQPIPRWKGVSRVTWRSGPATLSLRHRHIGEVTVDTYLLPKRLGAAFPDKATLTTPVIKAQNYFDLTAGYEVNKAVSLTAGVRNLFDKNPPIVGSSAPSDNTFAATYDVEGRVVYASVTARF</sequence>
<dbReference type="InterPro" id="IPR037066">
    <property type="entry name" value="Plug_dom_sf"/>
</dbReference>
<keyword evidence="5 9" id="KW-0798">TonB box</keyword>
<evidence type="ECO:0008006" key="15">
    <source>
        <dbReference type="Google" id="ProtNLM"/>
    </source>
</evidence>
<keyword evidence="10" id="KW-0732">Signal</keyword>
<name>R0ELP9_CAUVI</name>
<accession>R0ELP9</accession>
<dbReference type="GO" id="GO:0009279">
    <property type="term" value="C:cell outer membrane"/>
    <property type="evidence" value="ECO:0007669"/>
    <property type="project" value="UniProtKB-SubCell"/>
</dbReference>
<feature type="signal peptide" evidence="10">
    <location>
        <begin position="1"/>
        <end position="31"/>
    </location>
</feature>
<reference evidence="13 14" key="1">
    <citation type="journal article" date="2013" name="Genome Announc.">
        <title>Draft Genome Sequence for Caulobacter sp. Strain OR37, a Bacterium Tolerant to Heavy Metals.</title>
        <authorList>
            <person name="Utturkar S.M."/>
            <person name="Bollmann A."/>
            <person name="Brzoska R.M."/>
            <person name="Klingeman D.M."/>
            <person name="Epstein S.E."/>
            <person name="Palumbo A.V."/>
            <person name="Brown S.D."/>
        </authorList>
    </citation>
    <scope>NUCLEOTIDE SEQUENCE [LARGE SCALE GENOMIC DNA]</scope>
    <source>
        <strain evidence="13 14">OR37</strain>
    </source>
</reference>
<evidence type="ECO:0000313" key="14">
    <source>
        <dbReference type="Proteomes" id="UP000013063"/>
    </source>
</evidence>
<keyword evidence="4 8" id="KW-0812">Transmembrane</keyword>
<dbReference type="eggNOG" id="COG1629">
    <property type="taxonomic scope" value="Bacteria"/>
</dbReference>
<dbReference type="PANTHER" id="PTHR47234">
    <property type="match status" value="1"/>
</dbReference>
<proteinExistence type="inferred from homology"/>
<dbReference type="InterPro" id="IPR000531">
    <property type="entry name" value="Beta-barrel_TonB"/>
</dbReference>
<comment type="caution">
    <text evidence="13">The sequence shown here is derived from an EMBL/GenBank/DDBJ whole genome shotgun (WGS) entry which is preliminary data.</text>
</comment>
<dbReference type="eggNOG" id="COG4771">
    <property type="taxonomic scope" value="Bacteria"/>
</dbReference>
<dbReference type="PANTHER" id="PTHR47234:SF2">
    <property type="entry name" value="TONB-DEPENDENT RECEPTOR"/>
    <property type="match status" value="1"/>
</dbReference>
<evidence type="ECO:0000256" key="6">
    <source>
        <dbReference type="ARBA" id="ARBA00023136"/>
    </source>
</evidence>
<dbReference type="InterPro" id="IPR036942">
    <property type="entry name" value="Beta-barrel_TonB_sf"/>
</dbReference>
<gene>
    <name evidence="13" type="ORF">OR37_02071</name>
</gene>
<evidence type="ECO:0000313" key="13">
    <source>
        <dbReference type="EMBL" id="ENZ82027.1"/>
    </source>
</evidence>
<keyword evidence="14" id="KW-1185">Reference proteome</keyword>
<comment type="subcellular location">
    <subcellularLocation>
        <location evidence="1 8">Cell outer membrane</location>
        <topology evidence="1 8">Multi-pass membrane protein</topology>
    </subcellularLocation>
</comment>
<dbReference type="PATRIC" id="fig|1292034.3.peg.2057"/>
<evidence type="ECO:0000259" key="12">
    <source>
        <dbReference type="Pfam" id="PF07715"/>
    </source>
</evidence>
<protein>
    <recommendedName>
        <fullName evidence="15">Outer membrane cobalamin receptor protein</fullName>
    </recommendedName>
</protein>
<evidence type="ECO:0000256" key="9">
    <source>
        <dbReference type="RuleBase" id="RU003357"/>
    </source>
</evidence>